<evidence type="ECO:0000256" key="8">
    <source>
        <dbReference type="PIRSR" id="PIRSR005604-1"/>
    </source>
</evidence>
<dbReference type="GO" id="GO:0048046">
    <property type="term" value="C:apoplast"/>
    <property type="evidence" value="ECO:0007669"/>
    <property type="project" value="UniProtKB-SubCell"/>
</dbReference>
<protein>
    <recommendedName>
        <fullName evidence="9">Xyloglucan endotransglucosylase/hydrolase</fullName>
        <ecNumber evidence="9">2.4.1.207</ecNumber>
    </recommendedName>
</protein>
<keyword evidence="4 9" id="KW-0808">Transferase</keyword>
<dbReference type="EC" id="2.4.1.207" evidence="9"/>
<sequence length="295" mass="33159">MASIPSCVLGFSSHGLPTSSFNESFIRLFGNDHVIFLDDERESVQISLDQSSGSGFASQLTYLYSYFSASIKLPGNYTAGVVVSYYTSNADEYRTNHDEIDFEFLGNTGGRPWTLQTNLYGNGSTGRGREERYTLWFDPTQDFHSYSILWTSTWIVYYVDDVPVRVVQKIDAMGGDFPSKAMTLFATIWDGSNWATGGGRDKVDYKYAPFTAKYSSFVLYGCSANPAREDSAAEMCGNATDLNSFNGLTAERKGRLEKFRIEHLTYSYCDDRSRYPTPLPECNLKGKSSRSIYRL</sequence>
<evidence type="ECO:0000256" key="6">
    <source>
        <dbReference type="ARBA" id="ARBA00023157"/>
    </source>
</evidence>
<accession>A0A4U5PP13</accession>
<dbReference type="Pfam" id="PF00722">
    <property type="entry name" value="Glyco_hydro_16"/>
    <property type="match status" value="1"/>
</dbReference>
<evidence type="ECO:0000256" key="3">
    <source>
        <dbReference type="ARBA" id="ARBA00022525"/>
    </source>
</evidence>
<feature type="domain" description="GH16" evidence="10">
    <location>
        <begin position="1"/>
        <end position="214"/>
    </location>
</feature>
<dbReference type="GO" id="GO:0071555">
    <property type="term" value="P:cell wall organization"/>
    <property type="evidence" value="ECO:0007669"/>
    <property type="project" value="UniProtKB-KW"/>
</dbReference>
<dbReference type="GO" id="GO:0010411">
    <property type="term" value="P:xyloglucan metabolic process"/>
    <property type="evidence" value="ECO:0007669"/>
    <property type="project" value="InterPro"/>
</dbReference>
<evidence type="ECO:0000256" key="4">
    <source>
        <dbReference type="ARBA" id="ARBA00022679"/>
    </source>
</evidence>
<dbReference type="InterPro" id="IPR044791">
    <property type="entry name" value="Beta-glucanase/XTH"/>
</dbReference>
<comment type="caution">
    <text evidence="11">The sequence shown here is derived from an EMBL/GenBank/DDBJ whole genome shotgun (WGS) entry which is preliminary data.</text>
</comment>
<comment type="function">
    <text evidence="9">Catalyzes xyloglucan endohydrolysis (XEH) and/or endotransglycosylation (XET). Cleaves and religates xyloglucan polymers, an essential constituent of the primary cell wall, and thereby participates in cell wall construction of growing tissues.</text>
</comment>
<comment type="similarity">
    <text evidence="9">Belongs to the glycosyl hydrolase 16 family.</text>
</comment>
<dbReference type="InterPro" id="IPR010713">
    <property type="entry name" value="XET_C"/>
</dbReference>
<dbReference type="Pfam" id="PF06955">
    <property type="entry name" value="XET_C"/>
    <property type="match status" value="1"/>
</dbReference>
<evidence type="ECO:0000256" key="5">
    <source>
        <dbReference type="ARBA" id="ARBA00022801"/>
    </source>
</evidence>
<dbReference type="GO" id="GO:0016762">
    <property type="term" value="F:xyloglucan:xyloglucosyl transferase activity"/>
    <property type="evidence" value="ECO:0007669"/>
    <property type="project" value="UniProtKB-EC"/>
</dbReference>
<keyword evidence="3 9" id="KW-0964">Secreted</keyword>
<name>A0A4U5PP13_POPAL</name>
<dbReference type="PANTHER" id="PTHR31062">
    <property type="entry name" value="XYLOGLUCAN ENDOTRANSGLUCOSYLASE/HYDROLASE PROTEIN 8-RELATED"/>
    <property type="match status" value="1"/>
</dbReference>
<reference evidence="11" key="1">
    <citation type="submission" date="2018-10" db="EMBL/GenBank/DDBJ databases">
        <title>Population genomic analysis revealed the cold adaptation of white poplar.</title>
        <authorList>
            <person name="Liu Y.-J."/>
        </authorList>
    </citation>
    <scope>NUCLEOTIDE SEQUENCE [LARGE SCALE GENOMIC DNA]</scope>
    <source>
        <strain evidence="11">PAL-ZL1</strain>
    </source>
</reference>
<dbReference type="STRING" id="43335.A0A4U5PP13"/>
<dbReference type="GO" id="GO:0042546">
    <property type="term" value="P:cell wall biogenesis"/>
    <property type="evidence" value="ECO:0007669"/>
    <property type="project" value="InterPro"/>
</dbReference>
<dbReference type="InterPro" id="IPR000757">
    <property type="entry name" value="Beta-glucanase-like"/>
</dbReference>
<evidence type="ECO:0000256" key="1">
    <source>
        <dbReference type="ARBA" id="ARBA00022512"/>
    </source>
</evidence>
<dbReference type="PROSITE" id="PS51762">
    <property type="entry name" value="GH16_2"/>
    <property type="match status" value="1"/>
</dbReference>
<keyword evidence="7 9" id="KW-0326">Glycosidase</keyword>
<evidence type="ECO:0000256" key="2">
    <source>
        <dbReference type="ARBA" id="ARBA00022523"/>
    </source>
</evidence>
<evidence type="ECO:0000256" key="9">
    <source>
        <dbReference type="RuleBase" id="RU361120"/>
    </source>
</evidence>
<organism evidence="11">
    <name type="scientific">Populus alba</name>
    <name type="common">White poplar</name>
    <dbReference type="NCBI Taxonomy" id="43335"/>
    <lineage>
        <taxon>Eukaryota</taxon>
        <taxon>Viridiplantae</taxon>
        <taxon>Streptophyta</taxon>
        <taxon>Embryophyta</taxon>
        <taxon>Tracheophyta</taxon>
        <taxon>Spermatophyta</taxon>
        <taxon>Magnoliopsida</taxon>
        <taxon>eudicotyledons</taxon>
        <taxon>Gunneridae</taxon>
        <taxon>Pentapetalae</taxon>
        <taxon>rosids</taxon>
        <taxon>fabids</taxon>
        <taxon>Malpighiales</taxon>
        <taxon>Salicaceae</taxon>
        <taxon>Saliceae</taxon>
        <taxon>Populus</taxon>
    </lineage>
</organism>
<keyword evidence="9" id="KW-0961">Cell wall biogenesis/degradation</keyword>
<dbReference type="PIRSF" id="PIRSF005604">
    <property type="entry name" value="XET"/>
    <property type="match status" value="1"/>
</dbReference>
<comment type="subcellular location">
    <subcellularLocation>
        <location evidence="9">Secreted</location>
        <location evidence="9">Cell wall</location>
    </subcellularLocation>
    <subcellularLocation>
        <location evidence="9">Secreted</location>
        <location evidence="9">Extracellular space</location>
        <location evidence="9">Apoplast</location>
    </subcellularLocation>
</comment>
<keyword evidence="6" id="KW-1015">Disulfide bond</keyword>
<dbReference type="AlphaFoldDB" id="A0A4U5PP13"/>
<keyword evidence="1 9" id="KW-0134">Cell wall</keyword>
<proteinExistence type="inferred from homology"/>
<dbReference type="CDD" id="cd02176">
    <property type="entry name" value="GH16_XET"/>
    <property type="match status" value="1"/>
</dbReference>
<dbReference type="SUPFAM" id="SSF49899">
    <property type="entry name" value="Concanavalin A-like lectins/glucanases"/>
    <property type="match status" value="1"/>
</dbReference>
<feature type="active site" description="Proton donor" evidence="8">
    <location>
        <position position="103"/>
    </location>
</feature>
<keyword evidence="5 9" id="KW-0378">Hydrolase</keyword>
<dbReference type="InterPro" id="IPR016455">
    <property type="entry name" value="XTH"/>
</dbReference>
<keyword evidence="2 9" id="KW-0052">Apoplast</keyword>
<gene>
    <name evidence="11" type="ORF">D5086_0000202300</name>
</gene>
<evidence type="ECO:0000259" key="10">
    <source>
        <dbReference type="PROSITE" id="PS51762"/>
    </source>
</evidence>
<dbReference type="GO" id="GO:0004553">
    <property type="term" value="F:hydrolase activity, hydrolyzing O-glycosyl compounds"/>
    <property type="evidence" value="ECO:0007669"/>
    <property type="project" value="InterPro"/>
</dbReference>
<evidence type="ECO:0000313" key="11">
    <source>
        <dbReference type="EMBL" id="TKR98493.1"/>
    </source>
</evidence>
<dbReference type="EMBL" id="RCHU01000668">
    <property type="protein sequence ID" value="TKR98493.1"/>
    <property type="molecule type" value="Genomic_DNA"/>
</dbReference>
<comment type="PTM">
    <text evidence="9">Contains at least one intrachain disulfide bond essential for its enzymatic activity.</text>
</comment>
<dbReference type="Gene3D" id="2.60.120.200">
    <property type="match status" value="1"/>
</dbReference>
<feature type="active site" description="Nucleophile" evidence="8">
    <location>
        <position position="99"/>
    </location>
</feature>
<dbReference type="InterPro" id="IPR013320">
    <property type="entry name" value="ConA-like_dom_sf"/>
</dbReference>
<evidence type="ECO:0000256" key="7">
    <source>
        <dbReference type="ARBA" id="ARBA00023295"/>
    </source>
</evidence>